<dbReference type="Proteomes" id="UP001153269">
    <property type="component" value="Unassembled WGS sequence"/>
</dbReference>
<organism evidence="2 3">
    <name type="scientific">Pleuronectes platessa</name>
    <name type="common">European plaice</name>
    <dbReference type="NCBI Taxonomy" id="8262"/>
    <lineage>
        <taxon>Eukaryota</taxon>
        <taxon>Metazoa</taxon>
        <taxon>Chordata</taxon>
        <taxon>Craniata</taxon>
        <taxon>Vertebrata</taxon>
        <taxon>Euteleostomi</taxon>
        <taxon>Actinopterygii</taxon>
        <taxon>Neopterygii</taxon>
        <taxon>Teleostei</taxon>
        <taxon>Neoteleostei</taxon>
        <taxon>Acanthomorphata</taxon>
        <taxon>Carangaria</taxon>
        <taxon>Pleuronectiformes</taxon>
        <taxon>Pleuronectoidei</taxon>
        <taxon>Pleuronectidae</taxon>
        <taxon>Pleuronectes</taxon>
    </lineage>
</organism>
<reference evidence="2" key="1">
    <citation type="submission" date="2020-03" db="EMBL/GenBank/DDBJ databases">
        <authorList>
            <person name="Weist P."/>
        </authorList>
    </citation>
    <scope>NUCLEOTIDE SEQUENCE</scope>
</reference>
<protein>
    <submittedName>
        <fullName evidence="2">Uncharacterized protein</fullName>
    </submittedName>
</protein>
<gene>
    <name evidence="2" type="ORF">PLEPLA_LOCUS42192</name>
</gene>
<evidence type="ECO:0000256" key="1">
    <source>
        <dbReference type="SAM" id="MobiDB-lite"/>
    </source>
</evidence>
<dbReference type="AlphaFoldDB" id="A0A9N7Z8F5"/>
<evidence type="ECO:0000313" key="2">
    <source>
        <dbReference type="EMBL" id="CAB1454426.1"/>
    </source>
</evidence>
<feature type="compositionally biased region" description="Polar residues" evidence="1">
    <location>
        <begin position="64"/>
        <end position="81"/>
    </location>
</feature>
<sequence length="166" mass="18245">MEITPHPLFGTPEIGQRLISSYQRKPQKAWETGGNRGEGGGGGTMAAVGGFSRGLNLRGPTPWHSPQHTSWRSASHATTLSPAGWTRRAKETGKDNFIGRSQPCIGVCVENDMSPDIPFQRWRTQIQQKKNEDKRGVACDPAELPTLCALIVRRWERGFAAGTPDH</sequence>
<feature type="region of interest" description="Disordered" evidence="1">
    <location>
        <begin position="62"/>
        <end position="94"/>
    </location>
</feature>
<keyword evidence="3" id="KW-1185">Reference proteome</keyword>
<proteinExistence type="predicted"/>
<comment type="caution">
    <text evidence="2">The sequence shown here is derived from an EMBL/GenBank/DDBJ whole genome shotgun (WGS) entry which is preliminary data.</text>
</comment>
<accession>A0A9N7Z8F5</accession>
<evidence type="ECO:0000313" key="3">
    <source>
        <dbReference type="Proteomes" id="UP001153269"/>
    </source>
</evidence>
<name>A0A9N7Z8F5_PLEPL</name>
<dbReference type="EMBL" id="CADEAL010004213">
    <property type="protein sequence ID" value="CAB1454426.1"/>
    <property type="molecule type" value="Genomic_DNA"/>
</dbReference>